<accession>A0A975P5G6</accession>
<protein>
    <submittedName>
        <fullName evidence="2">Uncharacterized protein</fullName>
    </submittedName>
</protein>
<dbReference type="KEGG" id="gfu:KM031_11455"/>
<keyword evidence="1" id="KW-0812">Transmembrane</keyword>
<evidence type="ECO:0000256" key="1">
    <source>
        <dbReference type="SAM" id="Phobius"/>
    </source>
</evidence>
<organism evidence="2 3">
    <name type="scientific">Gemmobacter fulvus</name>
    <dbReference type="NCBI Taxonomy" id="2840474"/>
    <lineage>
        <taxon>Bacteria</taxon>
        <taxon>Pseudomonadati</taxon>
        <taxon>Pseudomonadota</taxon>
        <taxon>Alphaproteobacteria</taxon>
        <taxon>Rhodobacterales</taxon>
        <taxon>Paracoccaceae</taxon>
        <taxon>Gemmobacter</taxon>
    </lineage>
</organism>
<evidence type="ECO:0000313" key="3">
    <source>
        <dbReference type="Proteomes" id="UP000679352"/>
    </source>
</evidence>
<dbReference type="RefSeq" id="WP_215504773.1">
    <property type="nucleotide sequence ID" value="NZ_CP076361.1"/>
</dbReference>
<keyword evidence="1" id="KW-1133">Transmembrane helix</keyword>
<gene>
    <name evidence="2" type="ORF">KM031_11455</name>
</gene>
<evidence type="ECO:0000313" key="2">
    <source>
        <dbReference type="EMBL" id="QWK89463.1"/>
    </source>
</evidence>
<sequence length="67" mass="7164">MTKLVAVICVISWSGFWAFGYLALTASMADQAQMTMAVLLASMGFFSGMLAWLKLSRDGAAAVARRA</sequence>
<reference evidence="2" key="1">
    <citation type="submission" date="2021-06" db="EMBL/GenBank/DDBJ databases">
        <title>Direct submission.</title>
        <authorList>
            <person name="Lee C.-S."/>
            <person name="Jin L."/>
        </authorList>
    </citation>
    <scope>NUCLEOTIDE SEQUENCE</scope>
    <source>
        <strain evidence="2">Con5</strain>
    </source>
</reference>
<feature type="transmembrane region" description="Helical" evidence="1">
    <location>
        <begin position="34"/>
        <end position="53"/>
    </location>
</feature>
<dbReference type="EMBL" id="CP076361">
    <property type="protein sequence ID" value="QWK89463.1"/>
    <property type="molecule type" value="Genomic_DNA"/>
</dbReference>
<dbReference type="Proteomes" id="UP000679352">
    <property type="component" value="Chromosome"/>
</dbReference>
<keyword evidence="1" id="KW-0472">Membrane</keyword>
<proteinExistence type="predicted"/>
<keyword evidence="3" id="KW-1185">Reference proteome</keyword>
<dbReference type="AlphaFoldDB" id="A0A975P5G6"/>
<name>A0A975P5G6_9RHOB</name>